<dbReference type="GO" id="GO:0008270">
    <property type="term" value="F:zinc ion binding"/>
    <property type="evidence" value="ECO:0007669"/>
    <property type="project" value="InterPro"/>
</dbReference>
<feature type="domain" description="Alpha-carbonic anhydrase" evidence="5">
    <location>
        <begin position="40"/>
        <end position="298"/>
    </location>
</feature>
<gene>
    <name evidence="6" type="ORF">DPMN_120464</name>
</gene>
<dbReference type="SUPFAM" id="SSF51069">
    <property type="entry name" value="Carbonic anhydrase"/>
    <property type="match status" value="1"/>
</dbReference>
<evidence type="ECO:0000256" key="4">
    <source>
        <dbReference type="SAM" id="Phobius"/>
    </source>
</evidence>
<proteinExistence type="inferred from homology"/>
<comment type="subcellular location">
    <subcellularLocation>
        <location evidence="1">Secreted</location>
    </subcellularLocation>
</comment>
<dbReference type="GO" id="GO:0004089">
    <property type="term" value="F:carbonate dehydratase activity"/>
    <property type="evidence" value="ECO:0007669"/>
    <property type="project" value="InterPro"/>
</dbReference>
<evidence type="ECO:0000256" key="2">
    <source>
        <dbReference type="ARBA" id="ARBA00010718"/>
    </source>
</evidence>
<keyword evidence="3" id="KW-0964">Secreted</keyword>
<keyword evidence="4" id="KW-1133">Transmembrane helix</keyword>
<dbReference type="Pfam" id="PF00194">
    <property type="entry name" value="Carb_anhydrase"/>
    <property type="match status" value="1"/>
</dbReference>
<reference evidence="6" key="1">
    <citation type="journal article" date="2019" name="bioRxiv">
        <title>The Genome of the Zebra Mussel, Dreissena polymorpha: A Resource for Invasive Species Research.</title>
        <authorList>
            <person name="McCartney M.A."/>
            <person name="Auch B."/>
            <person name="Kono T."/>
            <person name="Mallez S."/>
            <person name="Zhang Y."/>
            <person name="Obille A."/>
            <person name="Becker A."/>
            <person name="Abrahante J.E."/>
            <person name="Garbe J."/>
            <person name="Badalamenti J.P."/>
            <person name="Herman A."/>
            <person name="Mangelson H."/>
            <person name="Liachko I."/>
            <person name="Sullivan S."/>
            <person name="Sone E.D."/>
            <person name="Koren S."/>
            <person name="Silverstein K.A.T."/>
            <person name="Beckman K.B."/>
            <person name="Gohl D.M."/>
        </authorList>
    </citation>
    <scope>NUCLEOTIDE SEQUENCE</scope>
    <source>
        <strain evidence="6">Duluth1</strain>
        <tissue evidence="6">Whole animal</tissue>
    </source>
</reference>
<dbReference type="PROSITE" id="PS51144">
    <property type="entry name" value="ALPHA_CA_2"/>
    <property type="match status" value="1"/>
</dbReference>
<dbReference type="AlphaFoldDB" id="A0A9D4GK91"/>
<dbReference type="InterPro" id="IPR036398">
    <property type="entry name" value="CA_dom_sf"/>
</dbReference>
<name>A0A9D4GK91_DREPO</name>
<organism evidence="6 7">
    <name type="scientific">Dreissena polymorpha</name>
    <name type="common">Zebra mussel</name>
    <name type="synonym">Mytilus polymorpha</name>
    <dbReference type="NCBI Taxonomy" id="45954"/>
    <lineage>
        <taxon>Eukaryota</taxon>
        <taxon>Metazoa</taxon>
        <taxon>Spiralia</taxon>
        <taxon>Lophotrochozoa</taxon>
        <taxon>Mollusca</taxon>
        <taxon>Bivalvia</taxon>
        <taxon>Autobranchia</taxon>
        <taxon>Heteroconchia</taxon>
        <taxon>Euheterodonta</taxon>
        <taxon>Imparidentia</taxon>
        <taxon>Neoheterodontei</taxon>
        <taxon>Myida</taxon>
        <taxon>Dreissenoidea</taxon>
        <taxon>Dreissenidae</taxon>
        <taxon>Dreissena</taxon>
    </lineage>
</organism>
<dbReference type="GO" id="GO:0005576">
    <property type="term" value="C:extracellular region"/>
    <property type="evidence" value="ECO:0007669"/>
    <property type="project" value="UniProtKB-SubCell"/>
</dbReference>
<comment type="similarity">
    <text evidence="2">Belongs to the alpha-carbonic anhydrase family.</text>
</comment>
<accession>A0A9D4GK91</accession>
<dbReference type="SMART" id="SM01057">
    <property type="entry name" value="Carb_anhydrase"/>
    <property type="match status" value="1"/>
</dbReference>
<keyword evidence="4" id="KW-0472">Membrane</keyword>
<evidence type="ECO:0000256" key="1">
    <source>
        <dbReference type="ARBA" id="ARBA00004613"/>
    </source>
</evidence>
<feature type="transmembrane region" description="Helical" evidence="4">
    <location>
        <begin position="12"/>
        <end position="33"/>
    </location>
</feature>
<keyword evidence="7" id="KW-1185">Reference proteome</keyword>
<reference evidence="6" key="2">
    <citation type="submission" date="2020-11" db="EMBL/GenBank/DDBJ databases">
        <authorList>
            <person name="McCartney M.A."/>
            <person name="Auch B."/>
            <person name="Kono T."/>
            <person name="Mallez S."/>
            <person name="Becker A."/>
            <person name="Gohl D.M."/>
            <person name="Silverstein K.A.T."/>
            <person name="Koren S."/>
            <person name="Bechman K.B."/>
            <person name="Herman A."/>
            <person name="Abrahante J.E."/>
            <person name="Garbe J."/>
        </authorList>
    </citation>
    <scope>NUCLEOTIDE SEQUENCE</scope>
    <source>
        <strain evidence="6">Duluth1</strain>
        <tissue evidence="6">Whole animal</tissue>
    </source>
</reference>
<dbReference type="PANTHER" id="PTHR18952">
    <property type="entry name" value="CARBONIC ANHYDRASE"/>
    <property type="match status" value="1"/>
</dbReference>
<evidence type="ECO:0000313" key="7">
    <source>
        <dbReference type="Proteomes" id="UP000828390"/>
    </source>
</evidence>
<dbReference type="Proteomes" id="UP000828390">
    <property type="component" value="Unassembled WGS sequence"/>
</dbReference>
<dbReference type="InterPro" id="IPR023561">
    <property type="entry name" value="Carbonic_anhydrase_a-class"/>
</dbReference>
<dbReference type="PANTHER" id="PTHR18952:SF208">
    <property type="entry name" value="CARBONIC ANHYDRASE XA-RELATED"/>
    <property type="match status" value="1"/>
</dbReference>
<dbReference type="EMBL" id="JAIWYP010000005">
    <property type="protein sequence ID" value="KAH3818739.1"/>
    <property type="molecule type" value="Genomic_DNA"/>
</dbReference>
<evidence type="ECO:0000259" key="5">
    <source>
        <dbReference type="PROSITE" id="PS51144"/>
    </source>
</evidence>
<dbReference type="InterPro" id="IPR001148">
    <property type="entry name" value="CA_dom"/>
</dbReference>
<evidence type="ECO:0000313" key="6">
    <source>
        <dbReference type="EMBL" id="KAH3818739.1"/>
    </source>
</evidence>
<dbReference type="Gene3D" id="3.10.200.10">
    <property type="entry name" value="Alpha carbonic anhydrase"/>
    <property type="match status" value="1"/>
</dbReference>
<comment type="caution">
    <text evidence="6">The sequence shown here is derived from an EMBL/GenBank/DDBJ whole genome shotgun (WGS) entry which is preliminary data.</text>
</comment>
<sequence>MQKIPYTTINGGSVPMMILSVFSMITFTSVYGFDSVWTEWWWTYDGFSGPAWWGTKWPICTMGRYQSPIDILPDKLLFDPNLTGVVFSSEKKINGNLTNTGNDITLFVDDVIVPLINATSGPLQYVYHLHHIKLHFGHDEASGSEHTVNGQAFPAEIQLYMFNADLYANYTQAMSSPNGLVAVSIFLEVGKIGNEAYTMISNALTHIPTKGQQHRVHGLPLSVLLPQTKEYITYEGSLTQPQCQETVTWVIFNKPIYITEQQLTQLRNVNKEGGSHLLIFGNIRPSQPMYNRLVRTNINFRPKTKVCSMVKEVFYEVNTVQTRSGR</sequence>
<protein>
    <recommendedName>
        <fullName evidence="5">Alpha-carbonic anhydrase domain-containing protein</fullName>
    </recommendedName>
</protein>
<evidence type="ECO:0000256" key="3">
    <source>
        <dbReference type="ARBA" id="ARBA00022525"/>
    </source>
</evidence>
<keyword evidence="4" id="KW-0812">Transmembrane</keyword>
<dbReference type="GO" id="GO:0006730">
    <property type="term" value="P:one-carbon metabolic process"/>
    <property type="evidence" value="ECO:0007669"/>
    <property type="project" value="TreeGrafter"/>
</dbReference>